<evidence type="ECO:0000313" key="2">
    <source>
        <dbReference type="EMBL" id="GJT52575.1"/>
    </source>
</evidence>
<keyword evidence="1" id="KW-0472">Membrane</keyword>
<comment type="caution">
    <text evidence="2">The sequence shown here is derived from an EMBL/GenBank/DDBJ whole genome shotgun (WGS) entry which is preliminary data.</text>
</comment>
<dbReference type="EMBL" id="BQNB010016509">
    <property type="protein sequence ID" value="GJT52575.1"/>
    <property type="molecule type" value="Genomic_DNA"/>
</dbReference>
<evidence type="ECO:0000256" key="1">
    <source>
        <dbReference type="SAM" id="Phobius"/>
    </source>
</evidence>
<keyword evidence="1" id="KW-1133">Transmembrane helix</keyword>
<reference evidence="2" key="1">
    <citation type="journal article" date="2022" name="Int. J. Mol. Sci.">
        <title>Draft Genome of Tanacetum Coccineum: Genomic Comparison of Closely Related Tanacetum-Family Plants.</title>
        <authorList>
            <person name="Yamashiro T."/>
            <person name="Shiraishi A."/>
            <person name="Nakayama K."/>
            <person name="Satake H."/>
        </authorList>
    </citation>
    <scope>NUCLEOTIDE SEQUENCE</scope>
</reference>
<keyword evidence="3" id="KW-1185">Reference proteome</keyword>
<accession>A0ABQ5ENX7</accession>
<sequence>MHVSAALDVITLYVSISSLQPCMYDIAALLVCGFGWVRCLRRWRGGWSGSWRDWDEGDFREIGWGDWSYYLFGAIFDEDGGGGDVLELDRAIVWKLEMERGETDIQEKKQKESQNQARNGKDKVEGLLTQQHTLFYLYNDAKLARPRAETSTIIELFVKPLRLSSF</sequence>
<reference evidence="2" key="2">
    <citation type="submission" date="2022-01" db="EMBL/GenBank/DDBJ databases">
        <authorList>
            <person name="Yamashiro T."/>
            <person name="Shiraishi A."/>
            <person name="Satake H."/>
            <person name="Nakayama K."/>
        </authorList>
    </citation>
    <scope>NUCLEOTIDE SEQUENCE</scope>
</reference>
<feature type="transmembrane region" description="Helical" evidence="1">
    <location>
        <begin position="12"/>
        <end position="37"/>
    </location>
</feature>
<dbReference type="Proteomes" id="UP001151760">
    <property type="component" value="Unassembled WGS sequence"/>
</dbReference>
<protein>
    <submittedName>
        <fullName evidence="2">Uncharacterized protein</fullName>
    </submittedName>
</protein>
<organism evidence="2 3">
    <name type="scientific">Tanacetum coccineum</name>
    <dbReference type="NCBI Taxonomy" id="301880"/>
    <lineage>
        <taxon>Eukaryota</taxon>
        <taxon>Viridiplantae</taxon>
        <taxon>Streptophyta</taxon>
        <taxon>Embryophyta</taxon>
        <taxon>Tracheophyta</taxon>
        <taxon>Spermatophyta</taxon>
        <taxon>Magnoliopsida</taxon>
        <taxon>eudicotyledons</taxon>
        <taxon>Gunneridae</taxon>
        <taxon>Pentapetalae</taxon>
        <taxon>asterids</taxon>
        <taxon>campanulids</taxon>
        <taxon>Asterales</taxon>
        <taxon>Asteraceae</taxon>
        <taxon>Asteroideae</taxon>
        <taxon>Anthemideae</taxon>
        <taxon>Anthemidinae</taxon>
        <taxon>Tanacetum</taxon>
    </lineage>
</organism>
<name>A0ABQ5ENX7_9ASTR</name>
<keyword evidence="1" id="KW-0812">Transmembrane</keyword>
<proteinExistence type="predicted"/>
<gene>
    <name evidence="2" type="ORF">Tco_0978732</name>
</gene>
<evidence type="ECO:0000313" key="3">
    <source>
        <dbReference type="Proteomes" id="UP001151760"/>
    </source>
</evidence>